<dbReference type="InterPro" id="IPR035965">
    <property type="entry name" value="PAS-like_dom_sf"/>
</dbReference>
<dbReference type="CDD" id="cd01949">
    <property type="entry name" value="GGDEF"/>
    <property type="match status" value="1"/>
</dbReference>
<dbReference type="SMART" id="SM00267">
    <property type="entry name" value="GGDEF"/>
    <property type="match status" value="1"/>
</dbReference>
<dbReference type="Pfam" id="PF08447">
    <property type="entry name" value="PAS_3"/>
    <property type="match status" value="1"/>
</dbReference>
<dbReference type="Pfam" id="PF01590">
    <property type="entry name" value="GAF"/>
    <property type="match status" value="1"/>
</dbReference>
<dbReference type="InterPro" id="IPR000700">
    <property type="entry name" value="PAS-assoc_C"/>
</dbReference>
<dbReference type="CDD" id="cd00130">
    <property type="entry name" value="PAS"/>
    <property type="match status" value="1"/>
</dbReference>
<dbReference type="Gene3D" id="3.30.450.20">
    <property type="entry name" value="PAS domain"/>
    <property type="match status" value="1"/>
</dbReference>
<organism evidence="6 7">
    <name type="scientific">Billgrantia gudaonensis</name>
    <dbReference type="NCBI Taxonomy" id="376427"/>
    <lineage>
        <taxon>Bacteria</taxon>
        <taxon>Pseudomonadati</taxon>
        <taxon>Pseudomonadota</taxon>
        <taxon>Gammaproteobacteria</taxon>
        <taxon>Oceanospirillales</taxon>
        <taxon>Halomonadaceae</taxon>
        <taxon>Billgrantia</taxon>
    </lineage>
</organism>
<proteinExistence type="predicted"/>
<dbReference type="SUPFAM" id="SSF55781">
    <property type="entry name" value="GAF domain-like"/>
    <property type="match status" value="1"/>
</dbReference>
<dbReference type="InterPro" id="IPR050469">
    <property type="entry name" value="Diguanylate_Cyclase"/>
</dbReference>
<dbReference type="RefSeq" id="WP_089686706.1">
    <property type="nucleotide sequence ID" value="NZ_FNES01000010.1"/>
</dbReference>
<evidence type="ECO:0000313" key="6">
    <source>
        <dbReference type="EMBL" id="SDK00225.1"/>
    </source>
</evidence>
<feature type="domain" description="PAC" evidence="4">
    <location>
        <begin position="262"/>
        <end position="314"/>
    </location>
</feature>
<dbReference type="InterPro" id="IPR000160">
    <property type="entry name" value="GGDEF_dom"/>
</dbReference>
<sequence length="511" mass="57160">MPDPVAPDAPRLLAALASGSQAVVDARFWGDGVDRLIAALGKASGASRVWIFQLIELQDEAVVQDYVFEWAAEPRYRQLTQKRFRFFTTFFDDPIYQEMVAARQRGEAHGFVVEAMPAGPLRRNLESQAIQSMVTVPIMVNGTWWGTLGIDDCVRPLDWQGTGLQALRVAAELIASAIYRQQLTSRRRQIELFQRVTDCGIWEVDPQSGATWCSRALLRTLGYPDDYARLPIRRLLAHIAREDRQRLWQRLRRCLCSTSCSWRLDVRLITERGETRWHEIVAEVVRGPSQNVQSLAGLIIDVSQRKQGEERAMVAAEYDELTGTLNRRGLWRHLDETLVDDRAPHHLLLLDIDHFKPVNDRHGHPAGDALLRLLAQRLGGELRAHDGLARLGGEEFVIVVSGLAQPEVLQIAERLRTCIANAPFQLDATPDDSVPLSIPITVSLGIASLPHGTTRRHGHTLAIAQADRALYAAKDGGRNRIVAYWQLPSASDADTSIVDAADRRLSGRESD</sequence>
<dbReference type="OrthoDB" id="9799509at2"/>
<dbReference type="EMBL" id="FNES01000010">
    <property type="protein sequence ID" value="SDK00225.1"/>
    <property type="molecule type" value="Genomic_DNA"/>
</dbReference>
<evidence type="ECO:0000259" key="4">
    <source>
        <dbReference type="PROSITE" id="PS50113"/>
    </source>
</evidence>
<dbReference type="STRING" id="376427.SAMN04487954_11059"/>
<dbReference type="EC" id="2.7.7.65" evidence="2"/>
<gene>
    <name evidence="6" type="ORF">SAMN04487954_11059</name>
</gene>
<dbReference type="Pfam" id="PF00990">
    <property type="entry name" value="GGDEF"/>
    <property type="match status" value="1"/>
</dbReference>
<dbReference type="PROSITE" id="PS50113">
    <property type="entry name" value="PAC"/>
    <property type="match status" value="1"/>
</dbReference>
<evidence type="ECO:0000256" key="2">
    <source>
        <dbReference type="ARBA" id="ARBA00012528"/>
    </source>
</evidence>
<dbReference type="PANTHER" id="PTHR45138">
    <property type="entry name" value="REGULATORY COMPONENTS OF SENSORY TRANSDUCTION SYSTEM"/>
    <property type="match status" value="1"/>
</dbReference>
<dbReference type="GO" id="GO:0052621">
    <property type="term" value="F:diguanylate cyclase activity"/>
    <property type="evidence" value="ECO:0007669"/>
    <property type="project" value="UniProtKB-EC"/>
</dbReference>
<dbReference type="SUPFAM" id="SSF55785">
    <property type="entry name" value="PYP-like sensor domain (PAS domain)"/>
    <property type="match status" value="1"/>
</dbReference>
<dbReference type="InterPro" id="IPR003018">
    <property type="entry name" value="GAF"/>
</dbReference>
<dbReference type="Proteomes" id="UP000198525">
    <property type="component" value="Unassembled WGS sequence"/>
</dbReference>
<dbReference type="InterPro" id="IPR013655">
    <property type="entry name" value="PAS_fold_3"/>
</dbReference>
<dbReference type="PANTHER" id="PTHR45138:SF9">
    <property type="entry name" value="DIGUANYLATE CYCLASE DGCM-RELATED"/>
    <property type="match status" value="1"/>
</dbReference>
<dbReference type="NCBIfam" id="TIGR00254">
    <property type="entry name" value="GGDEF"/>
    <property type="match status" value="1"/>
</dbReference>
<dbReference type="NCBIfam" id="TIGR00229">
    <property type="entry name" value="sensory_box"/>
    <property type="match status" value="1"/>
</dbReference>
<comment type="catalytic activity">
    <reaction evidence="3">
        <text>2 GTP = 3',3'-c-di-GMP + 2 diphosphate</text>
        <dbReference type="Rhea" id="RHEA:24898"/>
        <dbReference type="ChEBI" id="CHEBI:33019"/>
        <dbReference type="ChEBI" id="CHEBI:37565"/>
        <dbReference type="ChEBI" id="CHEBI:58805"/>
        <dbReference type="EC" id="2.7.7.65"/>
    </reaction>
</comment>
<evidence type="ECO:0000259" key="5">
    <source>
        <dbReference type="PROSITE" id="PS50887"/>
    </source>
</evidence>
<accession>A0A1G8YDC4</accession>
<dbReference type="FunFam" id="3.30.70.270:FF:000001">
    <property type="entry name" value="Diguanylate cyclase domain protein"/>
    <property type="match status" value="1"/>
</dbReference>
<dbReference type="SUPFAM" id="SSF55073">
    <property type="entry name" value="Nucleotide cyclase"/>
    <property type="match status" value="1"/>
</dbReference>
<dbReference type="InterPro" id="IPR029016">
    <property type="entry name" value="GAF-like_dom_sf"/>
</dbReference>
<dbReference type="PROSITE" id="PS50887">
    <property type="entry name" value="GGDEF"/>
    <property type="match status" value="1"/>
</dbReference>
<feature type="domain" description="GGDEF" evidence="5">
    <location>
        <begin position="343"/>
        <end position="486"/>
    </location>
</feature>
<evidence type="ECO:0000256" key="1">
    <source>
        <dbReference type="ARBA" id="ARBA00001946"/>
    </source>
</evidence>
<dbReference type="Gene3D" id="3.30.450.40">
    <property type="match status" value="1"/>
</dbReference>
<evidence type="ECO:0000256" key="3">
    <source>
        <dbReference type="ARBA" id="ARBA00034247"/>
    </source>
</evidence>
<dbReference type="Gene3D" id="3.30.70.270">
    <property type="match status" value="1"/>
</dbReference>
<protein>
    <recommendedName>
        <fullName evidence="2">diguanylate cyclase</fullName>
        <ecNumber evidence="2">2.7.7.65</ecNumber>
    </recommendedName>
</protein>
<reference evidence="6 7" key="1">
    <citation type="submission" date="2016-10" db="EMBL/GenBank/DDBJ databases">
        <authorList>
            <person name="de Groot N.N."/>
        </authorList>
    </citation>
    <scope>NUCLEOTIDE SEQUENCE [LARGE SCALE GENOMIC DNA]</scope>
    <source>
        <strain evidence="6 7">CGMCC 1.6133</strain>
    </source>
</reference>
<dbReference type="InterPro" id="IPR043128">
    <property type="entry name" value="Rev_trsase/Diguanyl_cyclase"/>
</dbReference>
<keyword evidence="7" id="KW-1185">Reference proteome</keyword>
<dbReference type="InterPro" id="IPR029787">
    <property type="entry name" value="Nucleotide_cyclase"/>
</dbReference>
<evidence type="ECO:0000313" key="7">
    <source>
        <dbReference type="Proteomes" id="UP000198525"/>
    </source>
</evidence>
<dbReference type="InterPro" id="IPR000014">
    <property type="entry name" value="PAS"/>
</dbReference>
<dbReference type="AlphaFoldDB" id="A0A1G8YDC4"/>
<name>A0A1G8YDC4_9GAMM</name>
<comment type="cofactor">
    <cofactor evidence="1">
        <name>Mg(2+)</name>
        <dbReference type="ChEBI" id="CHEBI:18420"/>
    </cofactor>
</comment>
<dbReference type="SMART" id="SM00065">
    <property type="entry name" value="GAF"/>
    <property type="match status" value="1"/>
</dbReference>